<dbReference type="AlphaFoldDB" id="A0AAD6HQS1"/>
<evidence type="ECO:0000313" key="2">
    <source>
        <dbReference type="EMBL" id="KAJ5732523.1"/>
    </source>
</evidence>
<comment type="caution">
    <text evidence="2">The sequence shown here is derived from an EMBL/GenBank/DDBJ whole genome shotgun (WGS) entry which is preliminary data.</text>
</comment>
<name>A0AAD6HQS1_9EURO</name>
<keyword evidence="3" id="KW-1185">Reference proteome</keyword>
<feature type="compositionally biased region" description="Low complexity" evidence="1">
    <location>
        <begin position="107"/>
        <end position="122"/>
    </location>
</feature>
<protein>
    <submittedName>
        <fullName evidence="2">Uncharacterized protein</fullName>
    </submittedName>
</protein>
<reference evidence="2" key="1">
    <citation type="journal article" date="2023" name="IMA Fungus">
        <title>Comparative genomic study of the Penicillium genus elucidates a diverse pangenome and 15 lateral gene transfer events.</title>
        <authorList>
            <person name="Petersen C."/>
            <person name="Sorensen T."/>
            <person name="Nielsen M.R."/>
            <person name="Sondergaard T.E."/>
            <person name="Sorensen J.L."/>
            <person name="Fitzpatrick D.A."/>
            <person name="Frisvad J.C."/>
            <person name="Nielsen K.L."/>
        </authorList>
    </citation>
    <scope>NUCLEOTIDE SEQUENCE</scope>
    <source>
        <strain evidence="2">IBT 17514</strain>
    </source>
</reference>
<organism evidence="2 3">
    <name type="scientific">Penicillium malachiteum</name>
    <dbReference type="NCBI Taxonomy" id="1324776"/>
    <lineage>
        <taxon>Eukaryota</taxon>
        <taxon>Fungi</taxon>
        <taxon>Dikarya</taxon>
        <taxon>Ascomycota</taxon>
        <taxon>Pezizomycotina</taxon>
        <taxon>Eurotiomycetes</taxon>
        <taxon>Eurotiomycetidae</taxon>
        <taxon>Eurotiales</taxon>
        <taxon>Aspergillaceae</taxon>
        <taxon>Penicillium</taxon>
    </lineage>
</organism>
<evidence type="ECO:0000256" key="1">
    <source>
        <dbReference type="SAM" id="MobiDB-lite"/>
    </source>
</evidence>
<proteinExistence type="predicted"/>
<reference evidence="2" key="2">
    <citation type="submission" date="2023-01" db="EMBL/GenBank/DDBJ databases">
        <authorList>
            <person name="Petersen C."/>
        </authorList>
    </citation>
    <scope>NUCLEOTIDE SEQUENCE</scope>
    <source>
        <strain evidence="2">IBT 17514</strain>
    </source>
</reference>
<dbReference type="EMBL" id="JAQJAN010000004">
    <property type="protein sequence ID" value="KAJ5732523.1"/>
    <property type="molecule type" value="Genomic_DNA"/>
</dbReference>
<feature type="region of interest" description="Disordered" evidence="1">
    <location>
        <begin position="107"/>
        <end position="130"/>
    </location>
</feature>
<gene>
    <name evidence="2" type="ORF">N7493_004004</name>
</gene>
<dbReference type="Proteomes" id="UP001215712">
    <property type="component" value="Unassembled WGS sequence"/>
</dbReference>
<accession>A0AAD6HQS1</accession>
<sequence length="179" mass="20046">MSVMNLVGNLVTPNYPSAYLVHTEIMDEAIKRGGHFNTIVGKLESDALPVKEFYVFGGSFQPQKESNNLWNLKRTSKIYNVDETEPILDNTQNTQQLVVVHPATGTTQEQNISSISSTSSPPENEKKQPSRYQPRIIVPSCYNFKQIPPSPPINVPVGFMFWIRWLNESGSCSGYGYGC</sequence>
<evidence type="ECO:0000313" key="3">
    <source>
        <dbReference type="Proteomes" id="UP001215712"/>
    </source>
</evidence>